<proteinExistence type="predicted"/>
<dbReference type="InterPro" id="IPR036388">
    <property type="entry name" value="WH-like_DNA-bd_sf"/>
</dbReference>
<comment type="caution">
    <text evidence="5">The sequence shown here is derived from an EMBL/GenBank/DDBJ whole genome shotgun (WGS) entry which is preliminary data.</text>
</comment>
<dbReference type="SUPFAM" id="SSF46894">
    <property type="entry name" value="C-terminal effector domain of the bipartite response regulators"/>
    <property type="match status" value="1"/>
</dbReference>
<dbReference type="SMART" id="SM00421">
    <property type="entry name" value="HTH_LUXR"/>
    <property type="match status" value="1"/>
</dbReference>
<dbReference type="OrthoDB" id="4500249at2"/>
<gene>
    <name evidence="5" type="ORF">AQJ67_11880</name>
</gene>
<dbReference type="PROSITE" id="PS50043">
    <property type="entry name" value="HTH_LUXR_2"/>
    <property type="match status" value="1"/>
</dbReference>
<evidence type="ECO:0000256" key="3">
    <source>
        <dbReference type="SAM" id="MobiDB-lite"/>
    </source>
</evidence>
<feature type="region of interest" description="Disordered" evidence="3">
    <location>
        <begin position="657"/>
        <end position="682"/>
    </location>
</feature>
<dbReference type="Pfam" id="PF00196">
    <property type="entry name" value="GerE"/>
    <property type="match status" value="1"/>
</dbReference>
<dbReference type="EMBL" id="LMWY01000012">
    <property type="protein sequence ID" value="KUO04430.1"/>
    <property type="molecule type" value="Genomic_DNA"/>
</dbReference>
<dbReference type="GO" id="GO:0005737">
    <property type="term" value="C:cytoplasm"/>
    <property type="evidence" value="ECO:0007669"/>
    <property type="project" value="TreeGrafter"/>
</dbReference>
<dbReference type="InterPro" id="IPR016032">
    <property type="entry name" value="Sig_transdc_resp-reg_C-effctor"/>
</dbReference>
<evidence type="ECO:0000259" key="4">
    <source>
        <dbReference type="PROSITE" id="PS50043"/>
    </source>
</evidence>
<dbReference type="PANTHER" id="PTHR16305">
    <property type="entry name" value="TESTICULAR SOLUBLE ADENYLYL CYCLASE"/>
    <property type="match status" value="1"/>
</dbReference>
<organism evidence="5 6">
    <name type="scientific">Streptomyces caeruleatus</name>
    <dbReference type="NCBI Taxonomy" id="661399"/>
    <lineage>
        <taxon>Bacteria</taxon>
        <taxon>Bacillati</taxon>
        <taxon>Actinomycetota</taxon>
        <taxon>Actinomycetes</taxon>
        <taxon>Kitasatosporales</taxon>
        <taxon>Streptomycetaceae</taxon>
        <taxon>Streptomyces</taxon>
    </lineage>
</organism>
<evidence type="ECO:0000313" key="5">
    <source>
        <dbReference type="EMBL" id="KUO04430.1"/>
    </source>
</evidence>
<dbReference type="CDD" id="cd06170">
    <property type="entry name" value="LuxR_C_like"/>
    <property type="match status" value="1"/>
</dbReference>
<dbReference type="PRINTS" id="PR00038">
    <property type="entry name" value="HTHLUXR"/>
</dbReference>
<keyword evidence="1" id="KW-0547">Nucleotide-binding</keyword>
<dbReference type="Proteomes" id="UP000053429">
    <property type="component" value="Unassembled WGS sequence"/>
</dbReference>
<dbReference type="GO" id="GO:0006355">
    <property type="term" value="P:regulation of DNA-templated transcription"/>
    <property type="evidence" value="ECO:0007669"/>
    <property type="project" value="InterPro"/>
</dbReference>
<protein>
    <recommendedName>
        <fullName evidence="4">HTH luxR-type domain-containing protein</fullName>
    </recommendedName>
</protein>
<evidence type="ECO:0000256" key="1">
    <source>
        <dbReference type="ARBA" id="ARBA00022741"/>
    </source>
</evidence>
<keyword evidence="6" id="KW-1185">Reference proteome</keyword>
<dbReference type="PANTHER" id="PTHR16305:SF35">
    <property type="entry name" value="TRANSCRIPTIONAL ACTIVATOR DOMAIN"/>
    <property type="match status" value="1"/>
</dbReference>
<name>A0A117RQZ2_9ACTN</name>
<dbReference type="Gene3D" id="1.10.10.10">
    <property type="entry name" value="Winged helix-like DNA-binding domain superfamily/Winged helix DNA-binding domain"/>
    <property type="match status" value="1"/>
</dbReference>
<dbReference type="InterPro" id="IPR041664">
    <property type="entry name" value="AAA_16"/>
</dbReference>
<dbReference type="STRING" id="661399.AQJ67_11880"/>
<reference evidence="5 6" key="1">
    <citation type="submission" date="2015-10" db="EMBL/GenBank/DDBJ databases">
        <title>Draft genome sequence of Streptomyces caeruleatus NRRL B-24802, type strain for the species Streptomyces caeruleatus.</title>
        <authorList>
            <person name="Ruckert C."/>
            <person name="Winkler A."/>
            <person name="Kalinowski J."/>
            <person name="Kampfer P."/>
            <person name="Glaeser S."/>
        </authorList>
    </citation>
    <scope>NUCLEOTIDE SEQUENCE [LARGE SCALE GENOMIC DNA]</scope>
    <source>
        <strain evidence="5 6">NRRL B-24802</strain>
    </source>
</reference>
<dbReference type="InterPro" id="IPR000792">
    <property type="entry name" value="Tscrpt_reg_LuxR_C"/>
</dbReference>
<evidence type="ECO:0000256" key="2">
    <source>
        <dbReference type="ARBA" id="ARBA00022840"/>
    </source>
</evidence>
<dbReference type="PROSITE" id="PS00622">
    <property type="entry name" value="HTH_LUXR_1"/>
    <property type="match status" value="1"/>
</dbReference>
<sequence length="751" mass="78025">MIEIQGDRWTGKSVLLSHILDEATGRGWRAVSGYAESRTLPNVAFGVFVDALDDLLAGCAPELLDAWTDGQAAALATVFPSVPAAEPRLFPADPLERYRVFRAVRALLGSLGADGGLLLGLDNVHWADEASLALLSYLLRHPPQGDVVIALTHRPRQVDLGLRSVLNLAVGTGLTRRVGPPELSDEAARALLPGDLSRTRCASMLTGSGRNPGLLKAFAATRSLLETGGHVLPLDVLTESLRDFRGLSDLGRLVAEAASVVGEPCGLDVLQAVAQVTDAELRRAIDELIRQDLLRADDGAARLRFSNPLLRAAAYQSAGPGWLLGAHARAAQALSGPGDHSPAILADHLDRALTTVDSADRSRTLLAAASARLWADPARAADWARRALDSGHRARLVLGAALVLDGRLGEALRVLPMPRDESAPDVAVAAEAARWRALALRLLGRHPEAGAELAAAAPATESRDADHDVTGLGPARPGMLLADRLVGQLDARIGAPDGALVTELLGALETLAGAARGRAHALIAAAAARSGAAEHAELHSVVAARLLDGLSGTAVVPHLDGVFWLAVAESALGREEAARGHHERGLRLAESRSLRALVPGFAAAVGALDLSRGDAAGAARHAACAQYAAAGTDSERLRQEAGALCAALAALQDAGPDEVVDDVSDAGPSPTPDVGAAPRPLGSLSNRETEIAVLVSGGRTNQQIARALAISHKTVETHLGRIFKKLRVSSRAEVAAVVGRAHRPGREAGAA</sequence>
<dbReference type="GO" id="GO:0005524">
    <property type="term" value="F:ATP binding"/>
    <property type="evidence" value="ECO:0007669"/>
    <property type="project" value="UniProtKB-KW"/>
</dbReference>
<feature type="domain" description="HTH luxR-type" evidence="4">
    <location>
        <begin position="677"/>
        <end position="742"/>
    </location>
</feature>
<dbReference type="AlphaFoldDB" id="A0A117RQZ2"/>
<dbReference type="GO" id="GO:0003677">
    <property type="term" value="F:DNA binding"/>
    <property type="evidence" value="ECO:0007669"/>
    <property type="project" value="InterPro"/>
</dbReference>
<accession>A0A117RQZ2</accession>
<dbReference type="Pfam" id="PF13191">
    <property type="entry name" value="AAA_16"/>
    <property type="match status" value="1"/>
</dbReference>
<dbReference type="GO" id="GO:0004016">
    <property type="term" value="F:adenylate cyclase activity"/>
    <property type="evidence" value="ECO:0007669"/>
    <property type="project" value="TreeGrafter"/>
</dbReference>
<evidence type="ECO:0000313" key="6">
    <source>
        <dbReference type="Proteomes" id="UP000053429"/>
    </source>
</evidence>
<keyword evidence="2" id="KW-0067">ATP-binding</keyword>